<reference evidence="2 4" key="1">
    <citation type="journal article" date="2014" name="BMC Genomics">
        <title>Genome sequence of Anopheles sinensis provides insight into genetics basis of mosquito competence for malaria parasites.</title>
        <authorList>
            <person name="Zhou D."/>
            <person name="Zhang D."/>
            <person name="Ding G."/>
            <person name="Shi L."/>
            <person name="Hou Q."/>
            <person name="Ye Y."/>
            <person name="Xu Y."/>
            <person name="Zhou H."/>
            <person name="Xiong C."/>
            <person name="Li S."/>
            <person name="Yu J."/>
            <person name="Hong S."/>
            <person name="Yu X."/>
            <person name="Zou P."/>
            <person name="Chen C."/>
            <person name="Chang X."/>
            <person name="Wang W."/>
            <person name="Lv Y."/>
            <person name="Sun Y."/>
            <person name="Ma L."/>
            <person name="Shen B."/>
            <person name="Zhu C."/>
        </authorList>
    </citation>
    <scope>NUCLEOTIDE SEQUENCE [LARGE SCALE GENOMIC DNA]</scope>
</reference>
<proteinExistence type="predicted"/>
<evidence type="ECO:0000256" key="1">
    <source>
        <dbReference type="SAM" id="MobiDB-lite"/>
    </source>
</evidence>
<organism evidence="2">
    <name type="scientific">Anopheles sinensis</name>
    <name type="common">Mosquito</name>
    <dbReference type="NCBI Taxonomy" id="74873"/>
    <lineage>
        <taxon>Eukaryota</taxon>
        <taxon>Metazoa</taxon>
        <taxon>Ecdysozoa</taxon>
        <taxon>Arthropoda</taxon>
        <taxon>Hexapoda</taxon>
        <taxon>Insecta</taxon>
        <taxon>Pterygota</taxon>
        <taxon>Neoptera</taxon>
        <taxon>Endopterygota</taxon>
        <taxon>Diptera</taxon>
        <taxon>Nematocera</taxon>
        <taxon>Culicoidea</taxon>
        <taxon>Culicidae</taxon>
        <taxon>Anophelinae</taxon>
        <taxon>Anopheles</taxon>
    </lineage>
</organism>
<dbReference type="VEuPathDB" id="VectorBase:ASIC017592"/>
<protein>
    <submittedName>
        <fullName evidence="2 3">Uncharacterized protein</fullName>
    </submittedName>
</protein>
<dbReference type="Proteomes" id="UP000030765">
    <property type="component" value="Unassembled WGS sequence"/>
</dbReference>
<feature type="region of interest" description="Disordered" evidence="1">
    <location>
        <begin position="62"/>
        <end position="97"/>
    </location>
</feature>
<name>A0A084WH86_ANOSI</name>
<dbReference type="EMBL" id="KE525346">
    <property type="protein sequence ID" value="KFB49580.1"/>
    <property type="molecule type" value="Genomic_DNA"/>
</dbReference>
<dbReference type="AlphaFoldDB" id="A0A084WH86"/>
<feature type="compositionally biased region" description="Basic and acidic residues" evidence="1">
    <location>
        <begin position="73"/>
        <end position="82"/>
    </location>
</feature>
<gene>
    <name evidence="2" type="ORF">ZHAS_00017592</name>
</gene>
<reference evidence="3" key="2">
    <citation type="submission" date="2020-05" db="UniProtKB">
        <authorList>
            <consortium name="EnsemblMetazoa"/>
        </authorList>
    </citation>
    <scope>IDENTIFICATION</scope>
</reference>
<sequence length="97" mass="10738">MALVGIVTISHPEARKGRLNGFFWYYSPKCPQFRRSHSPHADVLRVVATAMGVKELVKNLLPSERPFPPGPVSDKKPRDHPLRLAIAPGVDSPWSSA</sequence>
<dbReference type="EnsemblMetazoa" id="ASIC017592-RA">
    <property type="protein sequence ID" value="ASIC017592-PA"/>
    <property type="gene ID" value="ASIC017592"/>
</dbReference>
<evidence type="ECO:0000313" key="2">
    <source>
        <dbReference type="EMBL" id="KFB49580.1"/>
    </source>
</evidence>
<accession>A0A084WH86</accession>
<keyword evidence="4" id="KW-1185">Reference proteome</keyword>
<evidence type="ECO:0000313" key="3">
    <source>
        <dbReference type="EnsemblMetazoa" id="ASIC017592-PA"/>
    </source>
</evidence>
<evidence type="ECO:0000313" key="4">
    <source>
        <dbReference type="Proteomes" id="UP000030765"/>
    </source>
</evidence>
<dbReference type="EMBL" id="ATLV01023795">
    <property type="status" value="NOT_ANNOTATED_CDS"/>
    <property type="molecule type" value="Genomic_DNA"/>
</dbReference>